<sequence length="106" mass="11469">MRRFVARPGFDPHFSPLRACAGMDTEVFFPLSDAAALDAQLVCADCPVLTECAAWALRAGVTDGVVASVWLPGLNGRRGLPAMRRRLMRVAATGRPDTEDARREVA</sequence>
<evidence type="ECO:0000313" key="2">
    <source>
        <dbReference type="EMBL" id="QDP78876.1"/>
    </source>
</evidence>
<dbReference type="Proteomes" id="UP000317039">
    <property type="component" value="Chromosome"/>
</dbReference>
<dbReference type="PROSITE" id="PS51674">
    <property type="entry name" value="4FE4S_WBL"/>
    <property type="match status" value="1"/>
</dbReference>
<feature type="domain" description="4Fe-4S Wbl-type" evidence="1">
    <location>
        <begin position="19"/>
        <end position="76"/>
    </location>
</feature>
<protein>
    <submittedName>
        <fullName evidence="2">WhiB family transcriptional regulator</fullName>
    </submittedName>
</protein>
<evidence type="ECO:0000259" key="1">
    <source>
        <dbReference type="PROSITE" id="PS51674"/>
    </source>
</evidence>
<dbReference type="Pfam" id="PF02467">
    <property type="entry name" value="Whib"/>
    <property type="match status" value="1"/>
</dbReference>
<dbReference type="KEGG" id="nod:FOH10_09130"/>
<evidence type="ECO:0000313" key="3">
    <source>
        <dbReference type="Proteomes" id="UP000317039"/>
    </source>
</evidence>
<accession>A0A516NIZ8</accession>
<reference evidence="2 3" key="1">
    <citation type="submission" date="2019-07" db="EMBL/GenBank/DDBJ databases">
        <title>Complete Genome Sequence and Methylome Analysis of Nocardia otitidis-caviarum NEB252.</title>
        <authorList>
            <person name="Fomenkov A."/>
            <person name="Anton B.P."/>
            <person name="Vincze T."/>
            <person name="Roberts R.J."/>
        </authorList>
    </citation>
    <scope>NUCLEOTIDE SEQUENCE [LARGE SCALE GENOMIC DNA]</scope>
    <source>
        <strain evidence="2 3">NEB252</strain>
    </source>
</reference>
<organism evidence="2 3">
    <name type="scientific">Nocardia otitidiscaviarum</name>
    <dbReference type="NCBI Taxonomy" id="1823"/>
    <lineage>
        <taxon>Bacteria</taxon>
        <taxon>Bacillati</taxon>
        <taxon>Actinomycetota</taxon>
        <taxon>Actinomycetes</taxon>
        <taxon>Mycobacteriales</taxon>
        <taxon>Nocardiaceae</taxon>
        <taxon>Nocardia</taxon>
    </lineage>
</organism>
<gene>
    <name evidence="2" type="ORF">FOH10_09130</name>
</gene>
<proteinExistence type="predicted"/>
<dbReference type="AlphaFoldDB" id="A0A516NIZ8"/>
<dbReference type="EMBL" id="CP041695">
    <property type="protein sequence ID" value="QDP78876.1"/>
    <property type="molecule type" value="Genomic_DNA"/>
</dbReference>
<dbReference type="InterPro" id="IPR034768">
    <property type="entry name" value="4FE4S_WBL"/>
</dbReference>
<name>A0A516NIZ8_9NOCA</name>